<dbReference type="RefSeq" id="WP_077713996.1">
    <property type="nucleotide sequence ID" value="NZ_CP019698.1"/>
</dbReference>
<dbReference type="OrthoDB" id="9808747at2"/>
<evidence type="ECO:0000256" key="15">
    <source>
        <dbReference type="ARBA" id="ARBA00023204"/>
    </source>
</evidence>
<dbReference type="GO" id="GO:0042578">
    <property type="term" value="F:phosphoric ester hydrolase activity"/>
    <property type="evidence" value="ECO:0007669"/>
    <property type="project" value="TreeGrafter"/>
</dbReference>
<dbReference type="Pfam" id="PF14791">
    <property type="entry name" value="DNA_pol_B_thumb"/>
    <property type="match status" value="1"/>
</dbReference>
<keyword evidence="12" id="KW-0832">Ubl conjugation</keyword>
<keyword evidence="26" id="KW-1185">Reference proteome</keyword>
<evidence type="ECO:0000256" key="10">
    <source>
        <dbReference type="ARBA" id="ARBA00022705"/>
    </source>
</evidence>
<evidence type="ECO:0000259" key="22">
    <source>
        <dbReference type="SMART" id="SM00278"/>
    </source>
</evidence>
<sequence>MQNIEMAWIFTELADLLEIKGEDVYKIRAYRRAAEVLANLEVPVKELSRQRLLSKVPGVGKAIEAKIEEILQTGQLSKHQELLKEIPRGVLTIKELPGIGPSRARKLYQELGVKSLDELELAAKERKIRDLKGFSAKLEWDILNGIDMVRNRQGRTRLSVARELAAEFISFIKLLPGVKQVDMTGSTRRWKETVGDLDLLAAAEEPAYPLDALATHPRVKEVIERQSNRIRVYTWWGLSVDLQVVPPEEYIPTLHRNTGCKEHYAKLQEIAQDKGLTLNHHGLTKGCGEEVLALQNENDIYHALGMSYIPPELRENRGEVEAALKDDLPNLIEVSDIKGDLHIHTTWSDSALELSEVANYCRNKGYAYAAITDHSRSLKIANGLEVSRLLEQHQIIREMNKEFEDFTLLTGVEMDILPNGDLDYPDELLEQMDVVIGSVHTAFKQSKKEITQRIMKAMENEHVDIIAHLTGRILGRRESYAVDVEALIETAAKTGTILEINSSPDRLDINEDYARLARDMGVKISINTDAHDTRRLDEIIYGVAVARRAWLEPHDVVNTYDLEELREVLR</sequence>
<evidence type="ECO:0000256" key="1">
    <source>
        <dbReference type="ARBA" id="ARBA00001946"/>
    </source>
</evidence>
<keyword evidence="15" id="KW-0234">DNA repair</keyword>
<dbReference type="InterPro" id="IPR010996">
    <property type="entry name" value="HHH_MUS81"/>
</dbReference>
<evidence type="ECO:0000313" key="26">
    <source>
        <dbReference type="Proteomes" id="UP000189464"/>
    </source>
</evidence>
<dbReference type="Pfam" id="PF02811">
    <property type="entry name" value="PHP"/>
    <property type="match status" value="1"/>
</dbReference>
<dbReference type="InterPro" id="IPR043519">
    <property type="entry name" value="NT_sf"/>
</dbReference>
<evidence type="ECO:0000256" key="21">
    <source>
        <dbReference type="ARBA" id="ARBA00049244"/>
    </source>
</evidence>
<keyword evidence="9" id="KW-0548">Nucleotidyltransferase</keyword>
<dbReference type="GO" id="GO:0003677">
    <property type="term" value="F:DNA binding"/>
    <property type="evidence" value="ECO:0007669"/>
    <property type="project" value="InterPro"/>
</dbReference>
<dbReference type="InterPro" id="IPR050243">
    <property type="entry name" value="PHP_phosphatase"/>
</dbReference>
<dbReference type="PIRSF" id="PIRSF005047">
    <property type="entry name" value="UCP005047_YshC"/>
    <property type="match status" value="1"/>
</dbReference>
<dbReference type="GO" id="GO:0006281">
    <property type="term" value="P:DNA repair"/>
    <property type="evidence" value="ECO:0007669"/>
    <property type="project" value="UniProtKB-KW"/>
</dbReference>
<feature type="domain" description="Helix-hairpin-helix DNA-binding motif class 1" evidence="22">
    <location>
        <begin position="91"/>
        <end position="110"/>
    </location>
</feature>
<feature type="domain" description="DNA-directed DNA polymerase X" evidence="24">
    <location>
        <begin position="1"/>
        <end position="315"/>
    </location>
</feature>
<evidence type="ECO:0000256" key="20">
    <source>
        <dbReference type="ARBA" id="ARBA00045548"/>
    </source>
</evidence>
<dbReference type="Gene3D" id="3.20.20.140">
    <property type="entry name" value="Metal-dependent hydrolases"/>
    <property type="match status" value="1"/>
</dbReference>
<proteinExistence type="predicted"/>
<dbReference type="InterPro" id="IPR047967">
    <property type="entry name" value="PolX_PHP"/>
</dbReference>
<dbReference type="SUPFAM" id="SSF47802">
    <property type="entry name" value="DNA polymerase beta, N-terminal domain-like"/>
    <property type="match status" value="1"/>
</dbReference>
<accession>A0A1S6IW38</accession>
<dbReference type="InterPro" id="IPR003583">
    <property type="entry name" value="Hlx-hairpin-Hlx_DNA-bd_motif"/>
</dbReference>
<dbReference type="Pfam" id="PF14520">
    <property type="entry name" value="HHH_5"/>
    <property type="match status" value="1"/>
</dbReference>
<dbReference type="SUPFAM" id="SSF81301">
    <property type="entry name" value="Nucleotidyltransferase"/>
    <property type="match status" value="1"/>
</dbReference>
<dbReference type="Pfam" id="PF14716">
    <property type="entry name" value="HHH_8"/>
    <property type="match status" value="1"/>
</dbReference>
<dbReference type="EMBL" id="CP019698">
    <property type="protein sequence ID" value="AQS58970.1"/>
    <property type="molecule type" value="Genomic_DNA"/>
</dbReference>
<dbReference type="SMART" id="SM00278">
    <property type="entry name" value="HhH1"/>
    <property type="match status" value="2"/>
</dbReference>
<keyword evidence="13" id="KW-0239">DNA-directed DNA polymerase</keyword>
<dbReference type="InterPro" id="IPR027421">
    <property type="entry name" value="DNA_pol_lamdba_lyase_dom_sf"/>
</dbReference>
<evidence type="ECO:0000256" key="8">
    <source>
        <dbReference type="ARBA" id="ARBA00022679"/>
    </source>
</evidence>
<dbReference type="PANTHER" id="PTHR36928:SF1">
    <property type="entry name" value="PHOSPHATASE YCDX-RELATED"/>
    <property type="match status" value="1"/>
</dbReference>
<organism evidence="25 26">
    <name type="scientific">Desulforamulus ferrireducens</name>
    <dbReference type="NCBI Taxonomy" id="1833852"/>
    <lineage>
        <taxon>Bacteria</taxon>
        <taxon>Bacillati</taxon>
        <taxon>Bacillota</taxon>
        <taxon>Clostridia</taxon>
        <taxon>Eubacteriales</taxon>
        <taxon>Peptococcaceae</taxon>
        <taxon>Desulforamulus</taxon>
    </lineage>
</organism>
<dbReference type="Gene3D" id="1.10.150.110">
    <property type="entry name" value="DNA polymerase beta, N-terminal domain-like"/>
    <property type="match status" value="1"/>
</dbReference>
<evidence type="ECO:0000259" key="24">
    <source>
        <dbReference type="SMART" id="SM00483"/>
    </source>
</evidence>
<evidence type="ECO:0000256" key="7">
    <source>
        <dbReference type="ARBA" id="ARBA00022634"/>
    </source>
</evidence>
<feature type="domain" description="Helix-hairpin-helix DNA-binding motif class 1" evidence="22">
    <location>
        <begin position="51"/>
        <end position="70"/>
    </location>
</feature>
<dbReference type="Gene3D" id="1.10.150.20">
    <property type="entry name" value="5' to 3' exonuclease, C-terminal subdomain"/>
    <property type="match status" value="1"/>
</dbReference>
<dbReference type="SUPFAM" id="SSF89550">
    <property type="entry name" value="PHP domain-like"/>
    <property type="match status" value="1"/>
</dbReference>
<dbReference type="FunFam" id="3.20.20.140:FF:000047">
    <property type="entry name" value="PHP domain-containing protein"/>
    <property type="match status" value="1"/>
</dbReference>
<dbReference type="PRINTS" id="PR00870">
    <property type="entry name" value="DNAPOLXBETA"/>
</dbReference>
<dbReference type="CDD" id="cd07436">
    <property type="entry name" value="PHP_PolX"/>
    <property type="match status" value="1"/>
</dbReference>
<dbReference type="NCBIfam" id="NF006375">
    <property type="entry name" value="PRK08609.1"/>
    <property type="match status" value="1"/>
</dbReference>
<evidence type="ECO:0000256" key="12">
    <source>
        <dbReference type="ARBA" id="ARBA00022843"/>
    </source>
</evidence>
<evidence type="ECO:0000256" key="11">
    <source>
        <dbReference type="ARBA" id="ARBA00022763"/>
    </source>
</evidence>
<dbReference type="PANTHER" id="PTHR36928">
    <property type="entry name" value="PHOSPHATASE YCDX-RELATED"/>
    <property type="match status" value="1"/>
</dbReference>
<evidence type="ECO:0000256" key="17">
    <source>
        <dbReference type="ARBA" id="ARBA00035726"/>
    </source>
</evidence>
<dbReference type="InterPro" id="IPR002008">
    <property type="entry name" value="DNA_pol_X_beta-like"/>
</dbReference>
<comment type="catalytic activity">
    <reaction evidence="19">
        <text>a 5'-end 2'-deoxyribose-2'-deoxyribonucleotide-DNA = (2E,4S)-4-hydroxypenten-2-al-5-phosphate + a 5'-end 5'-phospho-2'-deoxyribonucleoside-DNA + H(+)</text>
        <dbReference type="Rhea" id="RHEA:76255"/>
        <dbReference type="Rhea" id="RHEA-COMP:13180"/>
        <dbReference type="Rhea" id="RHEA-COMP:18657"/>
        <dbReference type="ChEBI" id="CHEBI:15378"/>
        <dbReference type="ChEBI" id="CHEBI:136412"/>
        <dbReference type="ChEBI" id="CHEBI:195194"/>
        <dbReference type="ChEBI" id="CHEBI:195195"/>
    </reaction>
</comment>
<evidence type="ECO:0000313" key="25">
    <source>
        <dbReference type="EMBL" id="AQS58970.1"/>
    </source>
</evidence>
<evidence type="ECO:0000256" key="2">
    <source>
        <dbReference type="ARBA" id="ARBA00004496"/>
    </source>
</evidence>
<evidence type="ECO:0000256" key="9">
    <source>
        <dbReference type="ARBA" id="ARBA00022695"/>
    </source>
</evidence>
<dbReference type="SMART" id="SM00483">
    <property type="entry name" value="POLXc"/>
    <property type="match status" value="1"/>
</dbReference>
<comment type="catalytic activity">
    <reaction evidence="21">
        <text>DNA(n) + a 2'-deoxyribonucleoside 5'-triphosphate = DNA(n+1) + diphosphate</text>
        <dbReference type="Rhea" id="RHEA:22508"/>
        <dbReference type="Rhea" id="RHEA-COMP:17339"/>
        <dbReference type="Rhea" id="RHEA-COMP:17340"/>
        <dbReference type="ChEBI" id="CHEBI:33019"/>
        <dbReference type="ChEBI" id="CHEBI:61560"/>
        <dbReference type="ChEBI" id="CHEBI:173112"/>
        <dbReference type="EC" id="2.7.7.7"/>
    </reaction>
</comment>
<feature type="domain" description="Polymerase/histidinol phosphatase N-terminal" evidence="23">
    <location>
        <begin position="339"/>
        <end position="418"/>
    </location>
</feature>
<evidence type="ECO:0000256" key="4">
    <source>
        <dbReference type="ARBA" id="ARBA00012720"/>
    </source>
</evidence>
<keyword evidence="25" id="KW-0269">Exonuclease</keyword>
<dbReference type="GO" id="GO:0005829">
    <property type="term" value="C:cytosol"/>
    <property type="evidence" value="ECO:0007669"/>
    <property type="project" value="TreeGrafter"/>
</dbReference>
<evidence type="ECO:0000256" key="16">
    <source>
        <dbReference type="ARBA" id="ARBA00035717"/>
    </source>
</evidence>
<evidence type="ECO:0000256" key="14">
    <source>
        <dbReference type="ARBA" id="ARBA00023053"/>
    </source>
</evidence>
<dbReference type="GO" id="GO:0140078">
    <property type="term" value="F:class I DNA-(apurinic or apyrimidinic site) endonuclease activity"/>
    <property type="evidence" value="ECO:0007669"/>
    <property type="project" value="UniProtKB-EC"/>
</dbReference>
<dbReference type="EC" id="2.7.7.7" evidence="3"/>
<keyword evidence="11" id="KW-0227">DNA damage</keyword>
<dbReference type="CDD" id="cd00141">
    <property type="entry name" value="NT_POLXc"/>
    <property type="match status" value="1"/>
</dbReference>
<dbReference type="GO" id="GO:0003887">
    <property type="term" value="F:DNA-directed DNA polymerase activity"/>
    <property type="evidence" value="ECO:0007669"/>
    <property type="project" value="UniProtKB-KW"/>
</dbReference>
<dbReference type="SMART" id="SM00481">
    <property type="entry name" value="POLIIIAc"/>
    <property type="match status" value="1"/>
</dbReference>
<gene>
    <name evidence="25" type="ORF">B0537_07660</name>
</gene>
<dbReference type="Gene3D" id="3.30.460.10">
    <property type="entry name" value="Beta Polymerase, domain 2"/>
    <property type="match status" value="1"/>
</dbReference>
<dbReference type="Gene3D" id="3.30.210.10">
    <property type="entry name" value="DNA polymerase, thumb domain"/>
    <property type="match status" value="1"/>
</dbReference>
<evidence type="ECO:0000259" key="23">
    <source>
        <dbReference type="SMART" id="SM00481"/>
    </source>
</evidence>
<protein>
    <recommendedName>
        <fullName evidence="5">DNA polymerase beta</fullName>
        <ecNumber evidence="3">2.7.7.7</ecNumber>
        <ecNumber evidence="4">4.2.99.18</ecNumber>
    </recommendedName>
    <alternativeName>
        <fullName evidence="16">5'-deoxyribose-phosphate lyase</fullName>
    </alternativeName>
    <alternativeName>
        <fullName evidence="17">AP lyase</fullName>
    </alternativeName>
</protein>
<keyword evidence="6" id="KW-0488">Methylation</keyword>
<name>A0A1S6IW38_9FIRM</name>
<dbReference type="InterPro" id="IPR004013">
    <property type="entry name" value="PHP_dom"/>
</dbReference>
<keyword evidence="14" id="KW-0915">Sodium</keyword>
<keyword evidence="10" id="KW-0235">DNA replication</keyword>
<reference evidence="25 26" key="1">
    <citation type="journal article" date="2016" name="Int. J. Syst. Evol. Microbiol.">
        <title>Desulfotomaculum ferrireducens sp. nov., a moderately thermophilic sulfate-reducing and dissimilatory Fe(III)-reducing bacterium isolated from compost.</title>
        <authorList>
            <person name="Yang G."/>
            <person name="Guo J."/>
            <person name="Zhuang L."/>
            <person name="Yuan Y."/>
            <person name="Zhou S."/>
        </authorList>
    </citation>
    <scope>NUCLEOTIDE SEQUENCE [LARGE SCALE GENOMIC DNA]</scope>
    <source>
        <strain evidence="25 26">GSS09</strain>
    </source>
</reference>
<dbReference type="InterPro" id="IPR016195">
    <property type="entry name" value="Pol/histidinol_Pase-like"/>
</dbReference>
<dbReference type="InterPro" id="IPR037160">
    <property type="entry name" value="DNA_Pol_thumb_sf"/>
</dbReference>
<dbReference type="STRING" id="1833852.B0537_07660"/>
<comment type="cofactor">
    <cofactor evidence="1">
        <name>Mg(2+)</name>
        <dbReference type="ChEBI" id="CHEBI:18420"/>
    </cofactor>
</comment>
<dbReference type="KEGG" id="dfg:B0537_07660"/>
<keyword evidence="25" id="KW-0378">Hydrolase</keyword>
<comment type="catalytic activity">
    <reaction evidence="18">
        <text>2'-deoxyribonucleotide-(2'-deoxyribose 5'-phosphate)-2'-deoxyribonucleotide-DNA = a 3'-end 2'-deoxyribonucleotide-(2,3-dehydro-2,3-deoxyribose 5'-phosphate)-DNA + a 5'-end 5'-phospho-2'-deoxyribonucleoside-DNA + H(+)</text>
        <dbReference type="Rhea" id="RHEA:66592"/>
        <dbReference type="Rhea" id="RHEA-COMP:13180"/>
        <dbReference type="Rhea" id="RHEA-COMP:16897"/>
        <dbReference type="Rhea" id="RHEA-COMP:17067"/>
        <dbReference type="ChEBI" id="CHEBI:15378"/>
        <dbReference type="ChEBI" id="CHEBI:136412"/>
        <dbReference type="ChEBI" id="CHEBI:157695"/>
        <dbReference type="ChEBI" id="CHEBI:167181"/>
        <dbReference type="EC" id="4.2.99.18"/>
    </reaction>
</comment>
<dbReference type="GO" id="GO:0004527">
    <property type="term" value="F:exonuclease activity"/>
    <property type="evidence" value="ECO:0007669"/>
    <property type="project" value="UniProtKB-KW"/>
</dbReference>
<comment type="function">
    <text evidence="20">Repair polymerase that plays a key role in base-excision repair. During this process, the damaged base is excised by specific DNA glycosylases, the DNA backbone is nicked at the abasic site by an apurinic/apyrimidic (AP) endonuclease, and POLB removes 5'-deoxyribose-phosphate from the preincised AP site acting as a 5'-deoxyribose-phosphate lyase (5'-dRP lyase); through its DNA polymerase activity, it adds one nucleotide to the 3' end of the arising single-nucleotide gap. Conducts 'gap-filling' DNA synthesis in a stepwise distributive fashion rather than in a processive fashion as for other DNA polymerases. It is also able to cleave sugar-phosphate bonds 3' to an intact AP site, acting as an AP lyase.</text>
</comment>
<dbReference type="AlphaFoldDB" id="A0A1S6IW38"/>
<comment type="subcellular location">
    <subcellularLocation>
        <location evidence="2">Cytoplasm</location>
    </subcellularLocation>
</comment>
<dbReference type="Proteomes" id="UP000189464">
    <property type="component" value="Chromosome"/>
</dbReference>
<dbReference type="InterPro" id="IPR002054">
    <property type="entry name" value="DNA-dir_DNA_pol_X"/>
</dbReference>
<dbReference type="EC" id="4.2.99.18" evidence="4"/>
<evidence type="ECO:0000256" key="13">
    <source>
        <dbReference type="ARBA" id="ARBA00022932"/>
    </source>
</evidence>
<evidence type="ECO:0000256" key="3">
    <source>
        <dbReference type="ARBA" id="ARBA00012417"/>
    </source>
</evidence>
<evidence type="ECO:0000256" key="5">
    <source>
        <dbReference type="ARBA" id="ARBA00020020"/>
    </source>
</evidence>
<keyword evidence="7" id="KW-0237">DNA synthesis</keyword>
<dbReference type="InterPro" id="IPR022311">
    <property type="entry name" value="PolX-like"/>
</dbReference>
<evidence type="ECO:0000256" key="6">
    <source>
        <dbReference type="ARBA" id="ARBA00022481"/>
    </source>
</evidence>
<dbReference type="InterPro" id="IPR003141">
    <property type="entry name" value="Pol/His_phosphatase_N"/>
</dbReference>
<keyword evidence="25" id="KW-0540">Nuclease</keyword>
<keyword evidence="8" id="KW-0808">Transferase</keyword>
<evidence type="ECO:0000256" key="19">
    <source>
        <dbReference type="ARBA" id="ARBA00044678"/>
    </source>
</evidence>
<dbReference type="GO" id="GO:0008270">
    <property type="term" value="F:zinc ion binding"/>
    <property type="evidence" value="ECO:0007669"/>
    <property type="project" value="TreeGrafter"/>
</dbReference>
<evidence type="ECO:0000256" key="18">
    <source>
        <dbReference type="ARBA" id="ARBA00044632"/>
    </source>
</evidence>
<dbReference type="InterPro" id="IPR029398">
    <property type="entry name" value="PolB_thumb"/>
</dbReference>